<proteinExistence type="predicted"/>
<reference evidence="1" key="1">
    <citation type="submission" date="2024-09" db="EMBL/GenBank/DDBJ databases">
        <title>Draft Genome Sequences of Neofusicoccum parvum.</title>
        <authorList>
            <person name="Ashida A."/>
            <person name="Camagna M."/>
            <person name="Tanaka A."/>
            <person name="Takemoto D."/>
        </authorList>
    </citation>
    <scope>NUCLEOTIDE SEQUENCE</scope>
    <source>
        <strain evidence="1">PPO83</strain>
    </source>
</reference>
<accession>A0ACB5SM60</accession>
<sequence>MGDRGRPIGGPPIRPPKRKRLSRACNWCRKQKVRCDESLPSCLNCRLRNLHCLTTEPKTGAEIASTDRKHSAKHRPSPPECRSDPGSPYSSTTASTATSMLALATPGLRRTDSSSTTSTALPATSSARSLPPWTSLPTPETTFALPPASSRAGPPPSPPKPRTEPAAAAQEEPRGNAVLTPQSSDYAINYGDEPVRRKFLGASSSQVLVQWLDLSFSRRGPWPNVSQFFRYGISTAEEFTHDLWPSPNPLPPYPECAKYLSVYHSRIHPLFPVLDVPELTGIFKDLADKDPRSLSQSDLPSLACCYAVTSIGMDAISGKPSDLATEYLTSAYSLYAHTIAMPYLRSIQALLLLALALRGRHKEGVAWHVIGHAVRMAQSLGLHRHQQPDQARADATSDPARPRIHLDRNIWWSLFCLEKMMALQTGRPSAVRDEDCDQTLPSPDSPSSNFFLHYLVGLAQVQSAIAQSMNTQTNRKRSMRDFFHDVAQLDNQLVMWAEGLPDNLRPGSTLYCTPEDQPFATFFSACYHET</sequence>
<evidence type="ECO:0000313" key="2">
    <source>
        <dbReference type="Proteomes" id="UP001165186"/>
    </source>
</evidence>
<comment type="caution">
    <text evidence="1">The sequence shown here is derived from an EMBL/GenBank/DDBJ whole genome shotgun (WGS) entry which is preliminary data.</text>
</comment>
<dbReference type="Proteomes" id="UP001165186">
    <property type="component" value="Unassembled WGS sequence"/>
</dbReference>
<evidence type="ECO:0000313" key="1">
    <source>
        <dbReference type="EMBL" id="GME47762.1"/>
    </source>
</evidence>
<gene>
    <name evidence="1" type="primary">g10616</name>
    <name evidence="1" type="ORF">NpPPO83_00010616</name>
</gene>
<protein>
    <submittedName>
        <fullName evidence="1">Transcriptional regulatory protein</fullName>
    </submittedName>
</protein>
<organism evidence="1 2">
    <name type="scientific">Neofusicoccum parvum</name>
    <dbReference type="NCBI Taxonomy" id="310453"/>
    <lineage>
        <taxon>Eukaryota</taxon>
        <taxon>Fungi</taxon>
        <taxon>Dikarya</taxon>
        <taxon>Ascomycota</taxon>
        <taxon>Pezizomycotina</taxon>
        <taxon>Dothideomycetes</taxon>
        <taxon>Dothideomycetes incertae sedis</taxon>
        <taxon>Botryosphaeriales</taxon>
        <taxon>Botryosphaeriaceae</taxon>
        <taxon>Neofusicoccum</taxon>
    </lineage>
</organism>
<name>A0ACB5SM60_9PEZI</name>
<dbReference type="EMBL" id="BSXG01000134">
    <property type="protein sequence ID" value="GME47762.1"/>
    <property type="molecule type" value="Genomic_DNA"/>
</dbReference>
<keyword evidence="2" id="KW-1185">Reference proteome</keyword>